<keyword evidence="1" id="KW-1133">Transmembrane helix</keyword>
<sequence>MPRARNMKKSSIACSLTLRIIRPSSDRLIKHKSLCAWLYLCRIIMDIRQTFLLVLVTMQSVSASASSVMIQRK</sequence>
<accession>A0A8T8WVI2</accession>
<organism evidence="2 3">
    <name type="scientific">Aspergillus japonicus CBS 114.51</name>
    <dbReference type="NCBI Taxonomy" id="1448312"/>
    <lineage>
        <taxon>Eukaryota</taxon>
        <taxon>Fungi</taxon>
        <taxon>Dikarya</taxon>
        <taxon>Ascomycota</taxon>
        <taxon>Pezizomycotina</taxon>
        <taxon>Eurotiomycetes</taxon>
        <taxon>Eurotiomycetidae</taxon>
        <taxon>Eurotiales</taxon>
        <taxon>Aspergillaceae</taxon>
        <taxon>Aspergillus</taxon>
        <taxon>Aspergillus subgen. Circumdati</taxon>
    </lineage>
</organism>
<dbReference type="RefSeq" id="XP_025525761.1">
    <property type="nucleotide sequence ID" value="XM_025666251.1"/>
</dbReference>
<dbReference type="Proteomes" id="UP000249497">
    <property type="component" value="Unassembled WGS sequence"/>
</dbReference>
<keyword evidence="1" id="KW-0812">Transmembrane</keyword>
<evidence type="ECO:0000313" key="2">
    <source>
        <dbReference type="EMBL" id="RAH79867.1"/>
    </source>
</evidence>
<protein>
    <submittedName>
        <fullName evidence="2">Uncharacterized protein</fullName>
    </submittedName>
</protein>
<evidence type="ECO:0000313" key="3">
    <source>
        <dbReference type="Proteomes" id="UP000249497"/>
    </source>
</evidence>
<feature type="transmembrane region" description="Helical" evidence="1">
    <location>
        <begin position="47"/>
        <end position="70"/>
    </location>
</feature>
<gene>
    <name evidence="2" type="ORF">BO86DRAFT_145662</name>
</gene>
<dbReference type="GeneID" id="37169943"/>
<dbReference type="AlphaFoldDB" id="A0A8T8WVI2"/>
<reference evidence="2 3" key="1">
    <citation type="submission" date="2018-02" db="EMBL/GenBank/DDBJ databases">
        <title>The genomes of Aspergillus section Nigri reveals drivers in fungal speciation.</title>
        <authorList>
            <consortium name="DOE Joint Genome Institute"/>
            <person name="Vesth T.C."/>
            <person name="Nybo J."/>
            <person name="Theobald S."/>
            <person name="Brandl J."/>
            <person name="Frisvad J.C."/>
            <person name="Nielsen K.F."/>
            <person name="Lyhne E.K."/>
            <person name="Kogle M.E."/>
            <person name="Kuo A."/>
            <person name="Riley R."/>
            <person name="Clum A."/>
            <person name="Nolan M."/>
            <person name="Lipzen A."/>
            <person name="Salamov A."/>
            <person name="Henrissat B."/>
            <person name="Wiebenga A."/>
            <person name="De vries R.P."/>
            <person name="Grigoriev I.V."/>
            <person name="Mortensen U.H."/>
            <person name="Andersen M.R."/>
            <person name="Baker S.E."/>
        </authorList>
    </citation>
    <scope>NUCLEOTIDE SEQUENCE [LARGE SCALE GENOMIC DNA]</scope>
    <source>
        <strain evidence="2 3">CBS 114.51</strain>
    </source>
</reference>
<keyword evidence="1" id="KW-0472">Membrane</keyword>
<evidence type="ECO:0000256" key="1">
    <source>
        <dbReference type="SAM" id="Phobius"/>
    </source>
</evidence>
<keyword evidence="3" id="KW-1185">Reference proteome</keyword>
<dbReference type="EMBL" id="KZ824810">
    <property type="protein sequence ID" value="RAH79867.1"/>
    <property type="molecule type" value="Genomic_DNA"/>
</dbReference>
<proteinExistence type="predicted"/>
<name>A0A8T8WVI2_ASPJA</name>